<evidence type="ECO:0000256" key="1">
    <source>
        <dbReference type="ARBA" id="ARBA00004141"/>
    </source>
</evidence>
<evidence type="ECO:0000256" key="6">
    <source>
        <dbReference type="ARBA" id="ARBA00023170"/>
    </source>
</evidence>
<dbReference type="OrthoDB" id="10056676at2759"/>
<evidence type="ECO:0000256" key="8">
    <source>
        <dbReference type="ARBA" id="ARBA00023224"/>
    </source>
</evidence>
<evidence type="ECO:0000313" key="11">
    <source>
        <dbReference type="EMBL" id="CAD5114763.1"/>
    </source>
</evidence>
<evidence type="ECO:0000256" key="7">
    <source>
        <dbReference type="ARBA" id="ARBA00023180"/>
    </source>
</evidence>
<dbReference type="GO" id="GO:0004965">
    <property type="term" value="F:G protein-coupled GABA receptor activity"/>
    <property type="evidence" value="ECO:0007669"/>
    <property type="project" value="InterPro"/>
</dbReference>
<keyword evidence="7" id="KW-0325">Glycoprotein</keyword>
<dbReference type="GO" id="GO:0038039">
    <property type="term" value="C:G protein-coupled receptor heterodimeric complex"/>
    <property type="evidence" value="ECO:0007669"/>
    <property type="project" value="TreeGrafter"/>
</dbReference>
<gene>
    <name evidence="11" type="ORF">DGYR_LOCUS3583</name>
</gene>
<dbReference type="Pfam" id="PF00003">
    <property type="entry name" value="7tm_3"/>
    <property type="match status" value="1"/>
</dbReference>
<feature type="domain" description="G-protein coupled receptors family 3 profile" evidence="10">
    <location>
        <begin position="308"/>
        <end position="448"/>
    </location>
</feature>
<dbReference type="PRINTS" id="PR01177">
    <property type="entry name" value="GABAB1RECPTR"/>
</dbReference>
<evidence type="ECO:0000313" key="12">
    <source>
        <dbReference type="Proteomes" id="UP000549394"/>
    </source>
</evidence>
<feature type="transmembrane region" description="Helical" evidence="9">
    <location>
        <begin position="384"/>
        <end position="403"/>
    </location>
</feature>
<dbReference type="PANTHER" id="PTHR10519">
    <property type="entry name" value="GABA-B RECEPTOR"/>
    <property type="match status" value="1"/>
</dbReference>
<dbReference type="PANTHER" id="PTHR10519:SF74">
    <property type="entry name" value="GAMMA-AMINOBUTYRIC ACID TYPE B RECEPTOR SUBUNIT 2"/>
    <property type="match status" value="1"/>
</dbReference>
<dbReference type="InterPro" id="IPR002455">
    <property type="entry name" value="GPCR3_GABA-B"/>
</dbReference>
<evidence type="ECO:0000256" key="5">
    <source>
        <dbReference type="ARBA" id="ARBA00023136"/>
    </source>
</evidence>
<keyword evidence="2 9" id="KW-0812">Transmembrane</keyword>
<reference evidence="11 12" key="1">
    <citation type="submission" date="2020-08" db="EMBL/GenBank/DDBJ databases">
        <authorList>
            <person name="Hejnol A."/>
        </authorList>
    </citation>
    <scope>NUCLEOTIDE SEQUENCE [LARGE SCALE GENOMIC DNA]</scope>
</reference>
<dbReference type="Pfam" id="PF01094">
    <property type="entry name" value="ANF_receptor"/>
    <property type="match status" value="1"/>
</dbReference>
<keyword evidence="6" id="KW-0675">Receptor</keyword>
<dbReference type="InterPro" id="IPR028082">
    <property type="entry name" value="Peripla_BP_I"/>
</dbReference>
<dbReference type="CDD" id="cd15047">
    <property type="entry name" value="7tmC_GABA-B-like"/>
    <property type="match status" value="1"/>
</dbReference>
<dbReference type="Gene3D" id="3.40.50.2300">
    <property type="match status" value="2"/>
</dbReference>
<proteinExistence type="predicted"/>
<organism evidence="11 12">
    <name type="scientific">Dimorphilus gyrociliatus</name>
    <dbReference type="NCBI Taxonomy" id="2664684"/>
    <lineage>
        <taxon>Eukaryota</taxon>
        <taxon>Metazoa</taxon>
        <taxon>Spiralia</taxon>
        <taxon>Lophotrochozoa</taxon>
        <taxon>Annelida</taxon>
        <taxon>Polychaeta</taxon>
        <taxon>Polychaeta incertae sedis</taxon>
        <taxon>Dinophilidae</taxon>
        <taxon>Dimorphilus</taxon>
    </lineage>
</organism>
<keyword evidence="12" id="KW-1185">Reference proteome</keyword>
<comment type="caution">
    <text evidence="11">The sequence shown here is derived from an EMBL/GenBank/DDBJ whole genome shotgun (WGS) entry which is preliminary data.</text>
</comment>
<protein>
    <submittedName>
        <fullName evidence="11">DgyrCDS3807</fullName>
    </submittedName>
</protein>
<keyword evidence="4" id="KW-0297">G-protein coupled receptor</keyword>
<keyword evidence="3 9" id="KW-1133">Transmembrane helix</keyword>
<evidence type="ECO:0000256" key="4">
    <source>
        <dbReference type="ARBA" id="ARBA00023040"/>
    </source>
</evidence>
<evidence type="ECO:0000259" key="10">
    <source>
        <dbReference type="PROSITE" id="PS50259"/>
    </source>
</evidence>
<dbReference type="EMBL" id="CAJFCJ010000005">
    <property type="protein sequence ID" value="CAD5114763.1"/>
    <property type="molecule type" value="Genomic_DNA"/>
</dbReference>
<dbReference type="InterPro" id="IPR017978">
    <property type="entry name" value="GPCR_3_C"/>
</dbReference>
<comment type="subcellular location">
    <subcellularLocation>
        <location evidence="1">Membrane</location>
        <topology evidence="1">Multi-pass membrane protein</topology>
    </subcellularLocation>
</comment>
<accession>A0A7I8VGI4</accession>
<keyword evidence="5 9" id="KW-0472">Membrane</keyword>
<sequence>MQAILLVLQHFNWRKVSIIHESDMPYDLTMNLLRRMIRLDNMTLITTESFRNSAIDNLMNIKKKNGRIMVFFGNEHHARIVLCEAYTLNMVGPGYQWIIPGFYEPGWQNLRTTDCQPEIIWKALELTLTVSDVKREDDGIVTVSGQTYNQYLKRYTMWPTVSRFGTSLYHANAYDAVWAIALSLNASEDVLKNQTIPVKIGDDKVLRPLTLKDFTYFFNSEFHEVLLNSMKKTSFRGVSGHVSFTKSGNRQSNLLIHQFQDQIPKEYAVIKNDTVAIKVLGEIKWPNNVRVTDEPKPVKVFVYLNKKIIIVVFTLSVVGIAMALGFLFFNIAFRNHAHIKMSSPRLNNLITFGCILCYASAILFGLDGRYLTHTLATRICLIRVWAIFTGFTFAFAPMFAKTWRVHAIFTKMIPRQKQPLKDFHLITSVLLFWMIDVIILVIWTIINPFRLVEITFRNPKV</sequence>
<name>A0A7I8VGI4_9ANNE</name>
<dbReference type="PROSITE" id="PS50259">
    <property type="entry name" value="G_PROTEIN_RECEP_F3_4"/>
    <property type="match status" value="1"/>
</dbReference>
<keyword evidence="8" id="KW-0807">Transducer</keyword>
<feature type="transmembrane region" description="Helical" evidence="9">
    <location>
        <begin position="345"/>
        <end position="364"/>
    </location>
</feature>
<dbReference type="SUPFAM" id="SSF53822">
    <property type="entry name" value="Periplasmic binding protein-like I"/>
    <property type="match status" value="1"/>
</dbReference>
<dbReference type="PRINTS" id="PR01176">
    <property type="entry name" value="GABABRECEPTR"/>
</dbReference>
<dbReference type="InterPro" id="IPR001828">
    <property type="entry name" value="ANF_lig-bd_rcpt"/>
</dbReference>
<feature type="transmembrane region" description="Helical" evidence="9">
    <location>
        <begin position="423"/>
        <end position="446"/>
    </location>
</feature>
<evidence type="ECO:0000256" key="3">
    <source>
        <dbReference type="ARBA" id="ARBA00022989"/>
    </source>
</evidence>
<dbReference type="GO" id="GO:0007214">
    <property type="term" value="P:gamma-aminobutyric acid signaling pathway"/>
    <property type="evidence" value="ECO:0007669"/>
    <property type="project" value="TreeGrafter"/>
</dbReference>
<dbReference type="Proteomes" id="UP000549394">
    <property type="component" value="Unassembled WGS sequence"/>
</dbReference>
<feature type="transmembrane region" description="Helical" evidence="9">
    <location>
        <begin position="308"/>
        <end position="333"/>
    </location>
</feature>
<dbReference type="AlphaFoldDB" id="A0A7I8VGI4"/>
<evidence type="ECO:0000256" key="2">
    <source>
        <dbReference type="ARBA" id="ARBA00022692"/>
    </source>
</evidence>
<evidence type="ECO:0000256" key="9">
    <source>
        <dbReference type="SAM" id="Phobius"/>
    </source>
</evidence>